<dbReference type="Gene3D" id="1.10.1660.10">
    <property type="match status" value="1"/>
</dbReference>
<dbReference type="InterPro" id="IPR041657">
    <property type="entry name" value="HTH_17"/>
</dbReference>
<dbReference type="Proteomes" id="UP000636793">
    <property type="component" value="Unassembled WGS sequence"/>
</dbReference>
<feature type="domain" description="Helix-turn-helix" evidence="2">
    <location>
        <begin position="79"/>
        <end position="123"/>
    </location>
</feature>
<evidence type="ECO:0008006" key="5">
    <source>
        <dbReference type="Google" id="ProtNLM"/>
    </source>
</evidence>
<dbReference type="InterPro" id="IPR009061">
    <property type="entry name" value="DNA-bd_dom_put_sf"/>
</dbReference>
<evidence type="ECO:0000313" key="4">
    <source>
        <dbReference type="Proteomes" id="UP000636793"/>
    </source>
</evidence>
<dbReference type="SUPFAM" id="SSF46955">
    <property type="entry name" value="Putative DNA-binding domain"/>
    <property type="match status" value="2"/>
</dbReference>
<name>A0A916SY19_9MICO</name>
<organism evidence="3 4">
    <name type="scientific">Flexivirga endophytica</name>
    <dbReference type="NCBI Taxonomy" id="1849103"/>
    <lineage>
        <taxon>Bacteria</taxon>
        <taxon>Bacillati</taxon>
        <taxon>Actinomycetota</taxon>
        <taxon>Actinomycetes</taxon>
        <taxon>Micrococcales</taxon>
        <taxon>Dermacoccaceae</taxon>
        <taxon>Flexivirga</taxon>
    </lineage>
</organism>
<dbReference type="Pfam" id="PF12728">
    <property type="entry name" value="HTH_17"/>
    <property type="match status" value="1"/>
</dbReference>
<dbReference type="GO" id="GO:0006355">
    <property type="term" value="P:regulation of DNA-templated transcription"/>
    <property type="evidence" value="ECO:0007669"/>
    <property type="project" value="InterPro"/>
</dbReference>
<evidence type="ECO:0000313" key="3">
    <source>
        <dbReference type="EMBL" id="GGB19452.1"/>
    </source>
</evidence>
<evidence type="ECO:0000259" key="1">
    <source>
        <dbReference type="Pfam" id="PF00376"/>
    </source>
</evidence>
<dbReference type="GO" id="GO:0003677">
    <property type="term" value="F:DNA binding"/>
    <property type="evidence" value="ECO:0007669"/>
    <property type="project" value="InterPro"/>
</dbReference>
<dbReference type="AlphaFoldDB" id="A0A916SY19"/>
<sequence>MDEYVATTEAAKRSGIPAATLRQWVKRGILIPAHTTARGHWFDMDRVFDAKHRISHNNAKYWPMRQVDIGSRDLDALITGPEAARLYGLSPSTVRMWVKRGHVTPAKPGPRPLFRVQDILRAAHRKR</sequence>
<reference evidence="3" key="1">
    <citation type="journal article" date="2014" name="Int. J. Syst. Evol. Microbiol.">
        <title>Complete genome sequence of Corynebacterium casei LMG S-19264T (=DSM 44701T), isolated from a smear-ripened cheese.</title>
        <authorList>
            <consortium name="US DOE Joint Genome Institute (JGI-PGF)"/>
            <person name="Walter F."/>
            <person name="Albersmeier A."/>
            <person name="Kalinowski J."/>
            <person name="Ruckert C."/>
        </authorList>
    </citation>
    <scope>NUCLEOTIDE SEQUENCE</scope>
    <source>
        <strain evidence="3">CGMCC 1.15085</strain>
    </source>
</reference>
<comment type="caution">
    <text evidence="3">The sequence shown here is derived from an EMBL/GenBank/DDBJ whole genome shotgun (WGS) entry which is preliminary data.</text>
</comment>
<proteinExistence type="predicted"/>
<accession>A0A916SY19</accession>
<dbReference type="RefSeq" id="WP_188835501.1">
    <property type="nucleotide sequence ID" value="NZ_BMHI01000001.1"/>
</dbReference>
<evidence type="ECO:0000259" key="2">
    <source>
        <dbReference type="Pfam" id="PF12728"/>
    </source>
</evidence>
<dbReference type="Pfam" id="PF00376">
    <property type="entry name" value="MerR"/>
    <property type="match status" value="1"/>
</dbReference>
<gene>
    <name evidence="3" type="ORF">GCM10011492_06600</name>
</gene>
<keyword evidence="4" id="KW-1185">Reference proteome</keyword>
<feature type="domain" description="HTH merR-type" evidence="1">
    <location>
        <begin position="8"/>
        <end position="41"/>
    </location>
</feature>
<protein>
    <recommendedName>
        <fullName evidence="5">Helix-turn-helix domain-containing protein</fullName>
    </recommendedName>
</protein>
<reference evidence="3" key="2">
    <citation type="submission" date="2020-09" db="EMBL/GenBank/DDBJ databases">
        <authorList>
            <person name="Sun Q."/>
            <person name="Zhou Y."/>
        </authorList>
    </citation>
    <scope>NUCLEOTIDE SEQUENCE</scope>
    <source>
        <strain evidence="3">CGMCC 1.15085</strain>
    </source>
</reference>
<dbReference type="EMBL" id="BMHI01000001">
    <property type="protein sequence ID" value="GGB19452.1"/>
    <property type="molecule type" value="Genomic_DNA"/>
</dbReference>
<dbReference type="InterPro" id="IPR000551">
    <property type="entry name" value="MerR-type_HTH_dom"/>
</dbReference>